<organism evidence="1 2">
    <name type="scientific">Methanococcus maripaludis</name>
    <name type="common">Methanococcus deltae</name>
    <dbReference type="NCBI Taxonomy" id="39152"/>
    <lineage>
        <taxon>Archaea</taxon>
        <taxon>Methanobacteriati</taxon>
        <taxon>Methanobacteriota</taxon>
        <taxon>Methanomada group</taxon>
        <taxon>Methanococci</taxon>
        <taxon>Methanococcales</taxon>
        <taxon>Methanococcaceae</taxon>
        <taxon>Methanococcus</taxon>
    </lineage>
</organism>
<evidence type="ECO:0000313" key="2">
    <source>
        <dbReference type="Proteomes" id="UP000564425"/>
    </source>
</evidence>
<comment type="caution">
    <text evidence="1">The sequence shown here is derived from an EMBL/GenBank/DDBJ whole genome shotgun (WGS) entry which is preliminary data.</text>
</comment>
<sequence length="26" mass="2838">MINIRSPLEFLSYGMMSGPVARVGIV</sequence>
<dbReference type="AlphaFoldDB" id="A0A7J9NVM6"/>
<dbReference type="Proteomes" id="UP000564425">
    <property type="component" value="Unassembled WGS sequence"/>
</dbReference>
<accession>A0A7J9NVM6</accession>
<protein>
    <submittedName>
        <fullName evidence="1">Uncharacterized protein</fullName>
    </submittedName>
</protein>
<reference evidence="1 2" key="1">
    <citation type="submission" date="2020-07" db="EMBL/GenBank/DDBJ databases">
        <title>Genomic Encyclopedia of Type Strains, Phase IV (KMG-V): Genome sequencing to study the core and pangenomes of soil and plant-associated prokaryotes.</title>
        <authorList>
            <person name="Whitman W."/>
        </authorList>
    </citation>
    <scope>NUCLEOTIDE SEQUENCE [LARGE SCALE GENOMIC DNA]</scope>
    <source>
        <strain evidence="1 2">A1</strain>
    </source>
</reference>
<name>A0A7J9NVM6_METMI</name>
<evidence type="ECO:0000313" key="1">
    <source>
        <dbReference type="EMBL" id="MBA2851730.1"/>
    </source>
</evidence>
<dbReference type="EMBL" id="JACDUH010000003">
    <property type="protein sequence ID" value="MBA2851730.1"/>
    <property type="molecule type" value="Genomic_DNA"/>
</dbReference>
<proteinExistence type="predicted"/>
<gene>
    <name evidence="1" type="ORF">HNP86_001889</name>
</gene>